<reference evidence="4" key="1">
    <citation type="submission" date="2016-10" db="EMBL/GenBank/DDBJ databases">
        <authorList>
            <person name="Benchimol M."/>
            <person name="Almeida L.G."/>
            <person name="Vasconcelos A.T."/>
            <person name="Perreira-Neves A."/>
            <person name="Rosa I.A."/>
            <person name="Tasca T."/>
            <person name="Bogo M.R."/>
            <person name="de Souza W."/>
        </authorList>
    </citation>
    <scope>NUCLEOTIDE SEQUENCE [LARGE SCALE GENOMIC DNA]</scope>
    <source>
        <strain evidence="4">K</strain>
    </source>
</reference>
<comment type="caution">
    <text evidence="4">The sequence shown here is derived from an EMBL/GenBank/DDBJ whole genome shotgun (WGS) entry which is preliminary data.</text>
</comment>
<evidence type="ECO:0000313" key="5">
    <source>
        <dbReference type="Proteomes" id="UP000179807"/>
    </source>
</evidence>
<name>A0A1J4JJ35_9EUKA</name>
<dbReference type="VEuPathDB" id="TrichDB:TRFO_36554"/>
<organism evidence="4 5">
    <name type="scientific">Tritrichomonas foetus</name>
    <dbReference type="NCBI Taxonomy" id="1144522"/>
    <lineage>
        <taxon>Eukaryota</taxon>
        <taxon>Metamonada</taxon>
        <taxon>Parabasalia</taxon>
        <taxon>Tritrichomonadida</taxon>
        <taxon>Tritrichomonadidae</taxon>
        <taxon>Tritrichomonas</taxon>
    </lineage>
</organism>
<dbReference type="RefSeq" id="XP_068350373.1">
    <property type="nucleotide sequence ID" value="XM_068510895.1"/>
</dbReference>
<dbReference type="InterPro" id="IPR036815">
    <property type="entry name" value="14-3-3_dom_sf"/>
</dbReference>
<proteinExistence type="inferred from homology"/>
<dbReference type="GeneID" id="94845599"/>
<sequence length="237" mass="27833">MNHNQEDIRFLIRLYHELSRFQESLHYIEILSVDYPCFSFEDLNLMTVVVKEAVDPLRHTIRTLNSYYNNEIEDNNPEKSSAIREHQQKFENELLSICHKVISIIDDRIFPNTPNSLLERAYCYKIIGDMNRYIIESHDISEIEKAKIDGEKAYEESIKIYSHELSVYSPINLHVILNYSVFIFEHLGKKEKAIEILQNALDYGIPSIEELNIDAEEYNQIISALSVMKTNLISWKS</sequence>
<protein>
    <submittedName>
        <fullName evidence="4">14-3-3 protein like protein</fullName>
    </submittedName>
</protein>
<accession>A0A1J4JJ35</accession>
<evidence type="ECO:0000256" key="1">
    <source>
        <dbReference type="ARBA" id="ARBA00006141"/>
    </source>
</evidence>
<dbReference type="Proteomes" id="UP000179807">
    <property type="component" value="Unassembled WGS sequence"/>
</dbReference>
<dbReference type="SUPFAM" id="SSF48445">
    <property type="entry name" value="14-3-3 protein"/>
    <property type="match status" value="1"/>
</dbReference>
<feature type="site" description="Interaction with phosphoserine on interacting protein" evidence="2">
    <location>
        <position position="58"/>
    </location>
</feature>
<keyword evidence="5" id="KW-1185">Reference proteome</keyword>
<dbReference type="InterPro" id="IPR023410">
    <property type="entry name" value="14-3-3_domain"/>
</dbReference>
<feature type="domain" description="14-3-3" evidence="3">
    <location>
        <begin position="5"/>
        <end position="237"/>
    </location>
</feature>
<dbReference type="Gene3D" id="1.20.190.20">
    <property type="entry name" value="14-3-3 domain"/>
    <property type="match status" value="1"/>
</dbReference>
<dbReference type="CDD" id="cd08774">
    <property type="entry name" value="14-3-3"/>
    <property type="match status" value="1"/>
</dbReference>
<dbReference type="AlphaFoldDB" id="A0A1J4JJ35"/>
<dbReference type="PRINTS" id="PR00305">
    <property type="entry name" value="1433ZETA"/>
</dbReference>
<dbReference type="PIRSF" id="PIRSF000868">
    <property type="entry name" value="14-3-3"/>
    <property type="match status" value="1"/>
</dbReference>
<dbReference type="InterPro" id="IPR000308">
    <property type="entry name" value="14-3-3"/>
</dbReference>
<evidence type="ECO:0000313" key="4">
    <source>
        <dbReference type="EMBL" id="OHS97236.1"/>
    </source>
</evidence>
<dbReference type="Pfam" id="PF00244">
    <property type="entry name" value="14-3-3"/>
    <property type="match status" value="1"/>
</dbReference>
<comment type="similarity">
    <text evidence="1">Belongs to the 14-3-3 family.</text>
</comment>
<gene>
    <name evidence="4" type="ORF">TRFO_36554</name>
</gene>
<evidence type="ECO:0000256" key="2">
    <source>
        <dbReference type="PIRSR" id="PIRSR000868-1"/>
    </source>
</evidence>
<feature type="site" description="Interaction with phosphoserine on interacting protein" evidence="2">
    <location>
        <position position="132"/>
    </location>
</feature>
<dbReference type="PANTHER" id="PTHR18860">
    <property type="entry name" value="14-3-3 PROTEIN"/>
    <property type="match status" value="1"/>
</dbReference>
<dbReference type="SMART" id="SM00101">
    <property type="entry name" value="14_3_3"/>
    <property type="match status" value="1"/>
</dbReference>
<evidence type="ECO:0000259" key="3">
    <source>
        <dbReference type="SMART" id="SM00101"/>
    </source>
</evidence>
<dbReference type="EMBL" id="MLAK01001127">
    <property type="protein sequence ID" value="OHS97236.1"/>
    <property type="molecule type" value="Genomic_DNA"/>
</dbReference>